<feature type="chain" id="PRO_5043887211" evidence="1">
    <location>
        <begin position="24"/>
        <end position="94"/>
    </location>
</feature>
<evidence type="ECO:0000256" key="1">
    <source>
        <dbReference type="SAM" id="SignalP"/>
    </source>
</evidence>
<feature type="signal peptide" evidence="1">
    <location>
        <begin position="1"/>
        <end position="23"/>
    </location>
</feature>
<evidence type="ECO:0000313" key="3">
    <source>
        <dbReference type="Proteomes" id="UP000735302"/>
    </source>
</evidence>
<dbReference type="Proteomes" id="UP000735302">
    <property type="component" value="Unassembled WGS sequence"/>
</dbReference>
<protein>
    <submittedName>
        <fullName evidence="2">Uncharacterized protein</fullName>
    </submittedName>
</protein>
<keyword evidence="3" id="KW-1185">Reference proteome</keyword>
<organism evidence="2 3">
    <name type="scientific">Plakobranchus ocellatus</name>
    <dbReference type="NCBI Taxonomy" id="259542"/>
    <lineage>
        <taxon>Eukaryota</taxon>
        <taxon>Metazoa</taxon>
        <taxon>Spiralia</taxon>
        <taxon>Lophotrochozoa</taxon>
        <taxon>Mollusca</taxon>
        <taxon>Gastropoda</taxon>
        <taxon>Heterobranchia</taxon>
        <taxon>Euthyneura</taxon>
        <taxon>Panpulmonata</taxon>
        <taxon>Sacoglossa</taxon>
        <taxon>Placobranchoidea</taxon>
        <taxon>Plakobranchidae</taxon>
        <taxon>Plakobranchus</taxon>
    </lineage>
</organism>
<gene>
    <name evidence="2" type="ORF">PoB_001999700</name>
</gene>
<sequence length="94" mass="11110">MGGNADIVILVMLVRVAHEGVLGDDDDDDDDFYYFWLCQKEDELQDVGFSMTETLHWMSNVREKTEFYVHIVCRPIDLFAVSRDDNKTTRKYRR</sequence>
<proteinExistence type="predicted"/>
<dbReference type="AlphaFoldDB" id="A0AAV3ZG85"/>
<name>A0AAV3ZG85_9GAST</name>
<evidence type="ECO:0000313" key="2">
    <source>
        <dbReference type="EMBL" id="GFN93491.1"/>
    </source>
</evidence>
<reference evidence="2 3" key="1">
    <citation type="journal article" date="2021" name="Elife">
        <title>Chloroplast acquisition without the gene transfer in kleptoplastic sea slugs, Plakobranchus ocellatus.</title>
        <authorList>
            <person name="Maeda T."/>
            <person name="Takahashi S."/>
            <person name="Yoshida T."/>
            <person name="Shimamura S."/>
            <person name="Takaki Y."/>
            <person name="Nagai Y."/>
            <person name="Toyoda A."/>
            <person name="Suzuki Y."/>
            <person name="Arimoto A."/>
            <person name="Ishii H."/>
            <person name="Satoh N."/>
            <person name="Nishiyama T."/>
            <person name="Hasebe M."/>
            <person name="Maruyama T."/>
            <person name="Minagawa J."/>
            <person name="Obokata J."/>
            <person name="Shigenobu S."/>
        </authorList>
    </citation>
    <scope>NUCLEOTIDE SEQUENCE [LARGE SCALE GENOMIC DNA]</scope>
</reference>
<dbReference type="EMBL" id="BLXT01002349">
    <property type="protein sequence ID" value="GFN93491.1"/>
    <property type="molecule type" value="Genomic_DNA"/>
</dbReference>
<accession>A0AAV3ZG85</accession>
<comment type="caution">
    <text evidence="2">The sequence shown here is derived from an EMBL/GenBank/DDBJ whole genome shotgun (WGS) entry which is preliminary data.</text>
</comment>
<keyword evidence="1" id="KW-0732">Signal</keyword>